<evidence type="ECO:0000256" key="5">
    <source>
        <dbReference type="ARBA" id="ARBA00022989"/>
    </source>
</evidence>
<evidence type="ECO:0000313" key="10">
    <source>
        <dbReference type="Proteomes" id="UP000694001"/>
    </source>
</evidence>
<dbReference type="EMBL" id="CP076448">
    <property type="protein sequence ID" value="QXM26171.1"/>
    <property type="molecule type" value="Genomic_DNA"/>
</dbReference>
<dbReference type="PIRSF" id="PIRSF006066">
    <property type="entry name" value="HI0050"/>
    <property type="match status" value="1"/>
</dbReference>
<keyword evidence="4 7" id="KW-0812">Transmembrane</keyword>
<organism evidence="9 10">
    <name type="scientific">Elioraea tepida</name>
    <dbReference type="NCBI Taxonomy" id="2843330"/>
    <lineage>
        <taxon>Bacteria</taxon>
        <taxon>Pseudomonadati</taxon>
        <taxon>Pseudomonadota</taxon>
        <taxon>Alphaproteobacteria</taxon>
        <taxon>Acetobacterales</taxon>
        <taxon>Elioraeaceae</taxon>
        <taxon>Elioraea</taxon>
    </lineage>
</organism>
<dbReference type="Proteomes" id="UP000694001">
    <property type="component" value="Chromosome"/>
</dbReference>
<evidence type="ECO:0000256" key="1">
    <source>
        <dbReference type="ARBA" id="ARBA00004429"/>
    </source>
</evidence>
<dbReference type="GO" id="GO:0005886">
    <property type="term" value="C:plasma membrane"/>
    <property type="evidence" value="ECO:0007669"/>
    <property type="project" value="UniProtKB-SubCell"/>
</dbReference>
<keyword evidence="2" id="KW-1003">Cell membrane</keyword>
<comment type="subunit">
    <text evidence="7">The complex comprises the extracytoplasmic solute receptor protein and the two transmembrane proteins.</text>
</comment>
<protein>
    <recommendedName>
        <fullName evidence="7">TRAP transporter large permease protein</fullName>
    </recommendedName>
</protein>
<name>A0A975YKX2_9PROT</name>
<feature type="transmembrane region" description="Helical" evidence="7">
    <location>
        <begin position="242"/>
        <end position="260"/>
    </location>
</feature>
<evidence type="ECO:0000259" key="8">
    <source>
        <dbReference type="Pfam" id="PF06808"/>
    </source>
</evidence>
<evidence type="ECO:0000313" key="9">
    <source>
        <dbReference type="EMBL" id="QXM26171.1"/>
    </source>
</evidence>
<comment type="similarity">
    <text evidence="7">Belongs to the TRAP transporter large permease family.</text>
</comment>
<evidence type="ECO:0000256" key="7">
    <source>
        <dbReference type="RuleBase" id="RU369079"/>
    </source>
</evidence>
<feature type="domain" description="TRAP C4-dicarboxylate transport system permease DctM subunit" evidence="8">
    <location>
        <begin position="5"/>
        <end position="423"/>
    </location>
</feature>
<dbReference type="PANTHER" id="PTHR33362">
    <property type="entry name" value="SIALIC ACID TRAP TRANSPORTER PERMEASE PROTEIN SIAT-RELATED"/>
    <property type="match status" value="1"/>
</dbReference>
<feature type="transmembrane region" description="Helical" evidence="7">
    <location>
        <begin position="94"/>
        <end position="117"/>
    </location>
</feature>
<comment type="caution">
    <text evidence="7">Lacks conserved residue(s) required for the propagation of feature annotation.</text>
</comment>
<sequence length="432" mass="45274">MWTAFGVLFALIFLRMPIGCAMLAVGLVGFAELVSWRAAFAMLGTTVFEAARSYTLSVLPLFIVMGNLLTRAGVSRELFGAAYAVLGHRRGGLAMATILAAGGFSAVSGSSLATAATMAKVAMPEMRRYGYAPGFAAGAVAAGGTLGILIPPSVIMVIYGLLTQSDIGKLFIAGILPGLLGIAMYVGAAAVATAISRSLGPPGERHPLKERLRALRGVAPTLGLFAVILGGIYLGVFTPTEAAGIGAMVALGMALARRALRARELLEALVESGRTTAMLFTVIIGALVFGNLVNVAGFPDLLREIVERSGLGPWSVVTVIAAIYLVLGCALESLSMILLTVPVFYPLVQVLEFGLDPDSVLIWFGIVVVVATEISLLTPPVGMNVFVLRGLLPDVSLRTIYRGVTPFWLADILRLGVILYIPSLSLALPRLM</sequence>
<evidence type="ECO:0000256" key="4">
    <source>
        <dbReference type="ARBA" id="ARBA00022692"/>
    </source>
</evidence>
<comment type="function">
    <text evidence="7">Part of the tripartite ATP-independent periplasmic (TRAP) transport system.</text>
</comment>
<feature type="transmembrane region" description="Helical" evidence="7">
    <location>
        <begin position="58"/>
        <end position="74"/>
    </location>
</feature>
<accession>A0A975YKX2</accession>
<feature type="transmembrane region" description="Helical" evidence="7">
    <location>
        <begin position="217"/>
        <end position="236"/>
    </location>
</feature>
<reference evidence="9" key="1">
    <citation type="submission" date="2021-06" db="EMBL/GenBank/DDBJ databases">
        <title>Elioraea tepida, sp. nov., a moderately thermophilic aerobic anoxygenic phototrophic bacterium isolated from an alkaline siliceous hot spring mat community in Yellowstone National Park, WY, USA.</title>
        <authorList>
            <person name="Saini M.K."/>
            <person name="Yoshida S."/>
            <person name="Sebastian A."/>
            <person name="Hirose S."/>
            <person name="Hara E."/>
            <person name="Tamaki H."/>
            <person name="Soulier N.T."/>
            <person name="Albert I."/>
            <person name="Hanada S."/>
            <person name="Bryant D.A."/>
            <person name="Tank M."/>
        </authorList>
    </citation>
    <scope>NUCLEOTIDE SEQUENCE</scope>
    <source>
        <strain evidence="9">MS-P2</strain>
    </source>
</reference>
<evidence type="ECO:0000256" key="2">
    <source>
        <dbReference type="ARBA" id="ARBA00022475"/>
    </source>
</evidence>
<feature type="transmembrane region" description="Helical" evidence="7">
    <location>
        <begin position="316"/>
        <end position="348"/>
    </location>
</feature>
<evidence type="ECO:0000256" key="6">
    <source>
        <dbReference type="ARBA" id="ARBA00023136"/>
    </source>
</evidence>
<feature type="transmembrane region" description="Helical" evidence="7">
    <location>
        <begin position="407"/>
        <end position="428"/>
    </location>
</feature>
<feature type="transmembrane region" description="Helical" evidence="7">
    <location>
        <begin position="129"/>
        <end position="150"/>
    </location>
</feature>
<comment type="subcellular location">
    <subcellularLocation>
        <location evidence="1 7">Cell inner membrane</location>
        <topology evidence="1 7">Multi-pass membrane protein</topology>
    </subcellularLocation>
</comment>
<keyword evidence="3 7" id="KW-0997">Cell inner membrane</keyword>
<keyword evidence="6 7" id="KW-0472">Membrane</keyword>
<gene>
    <name evidence="9" type="ORF">KO353_01810</name>
</gene>
<feature type="transmembrane region" description="Helical" evidence="7">
    <location>
        <begin position="360"/>
        <end position="387"/>
    </location>
</feature>
<dbReference type="NCBIfam" id="TIGR00786">
    <property type="entry name" value="dctM"/>
    <property type="match status" value="1"/>
</dbReference>
<dbReference type="AlphaFoldDB" id="A0A975YKX2"/>
<keyword evidence="10" id="KW-1185">Reference proteome</keyword>
<keyword evidence="7" id="KW-0813">Transport</keyword>
<feature type="transmembrane region" description="Helical" evidence="7">
    <location>
        <begin position="170"/>
        <end position="196"/>
    </location>
</feature>
<dbReference type="InterPro" id="IPR004681">
    <property type="entry name" value="TRAP_DctM"/>
</dbReference>
<feature type="transmembrane region" description="Helical" evidence="7">
    <location>
        <begin position="276"/>
        <end position="296"/>
    </location>
</feature>
<dbReference type="GO" id="GO:0022857">
    <property type="term" value="F:transmembrane transporter activity"/>
    <property type="evidence" value="ECO:0007669"/>
    <property type="project" value="UniProtKB-UniRule"/>
</dbReference>
<dbReference type="KEGG" id="elio:KO353_01810"/>
<dbReference type="Pfam" id="PF06808">
    <property type="entry name" value="DctM"/>
    <property type="match status" value="1"/>
</dbReference>
<dbReference type="PANTHER" id="PTHR33362:SF5">
    <property type="entry name" value="C4-DICARBOXYLATE TRAP TRANSPORTER LARGE PERMEASE PROTEIN DCTM"/>
    <property type="match status" value="1"/>
</dbReference>
<proteinExistence type="inferred from homology"/>
<dbReference type="InterPro" id="IPR010656">
    <property type="entry name" value="DctM"/>
</dbReference>
<keyword evidence="5 7" id="KW-1133">Transmembrane helix</keyword>
<evidence type="ECO:0000256" key="3">
    <source>
        <dbReference type="ARBA" id="ARBA00022519"/>
    </source>
</evidence>